<sequence>MSTTCNEVHWRLVELNIDHACGLASLLKVIGKRLGVFDVPNIIDVMIYGNHEIVKQALGNTVIVERALVPGLLSRAILIGGIPYASIEDLVVSVTVNKDMPWYVGIIRELMANPNVKNSLRWEWINEVLNRFGVAELFNKIISQ</sequence>
<dbReference type="RefSeq" id="WP_013335450.1">
    <property type="nucleotide sequence ID" value="NC_014537.1"/>
</dbReference>
<dbReference type="Proteomes" id="UP000006681">
    <property type="component" value="Chromosome"/>
</dbReference>
<dbReference type="AlphaFoldDB" id="E1QTL0"/>
<name>E1QTL0_VULDI</name>
<gene>
    <name evidence="1" type="ordered locus">Vdis_0319</name>
</gene>
<dbReference type="KEGG" id="vdi:Vdis_0319"/>
<protein>
    <submittedName>
        <fullName evidence="1">Uncharacterized protein</fullName>
    </submittedName>
</protein>
<evidence type="ECO:0000313" key="1">
    <source>
        <dbReference type="EMBL" id="ADN49725.1"/>
    </source>
</evidence>
<dbReference type="STRING" id="572478.Vdis_0319"/>
<dbReference type="HOGENOM" id="CLU_1792236_0_0_2"/>
<proteinExistence type="predicted"/>
<reference evidence="2" key="2">
    <citation type="journal article" date="2010" name="Stand. Genomic Sci.">
        <title>Complete genome sequence of Vulcanisaeta distributa type strain (IC-017T).</title>
        <authorList>
            <person name="Mavromatis K."/>
            <person name="Sikorski J."/>
            <person name="Pabst E."/>
            <person name="Teshima H."/>
            <person name="Lapidus A."/>
            <person name="Lucas S."/>
            <person name="Nolan M."/>
            <person name="Glavina Del Rio T."/>
            <person name="Cheng J."/>
            <person name="Bruce D."/>
            <person name="Goodwin L."/>
            <person name="Pitluck S."/>
            <person name="Liolios K."/>
            <person name="Ivanova N."/>
            <person name="Mikhailova N."/>
            <person name="Pati A."/>
            <person name="Chen A."/>
            <person name="Palaniappan K."/>
            <person name="Land M."/>
            <person name="Hauser L."/>
            <person name="Chang Y."/>
            <person name="Jeffries C."/>
            <person name="Rohde M."/>
            <person name="Spring S."/>
            <person name="Goker M."/>
            <person name="Wirth R."/>
            <person name="Woyke T."/>
            <person name="Bristow J."/>
            <person name="Eisen J."/>
            <person name="Markowitz V."/>
            <person name="Hugenholtz P."/>
            <person name="Klenk H."/>
            <person name="Kyrpides N."/>
        </authorList>
    </citation>
    <scope>NUCLEOTIDE SEQUENCE [LARGE SCALE GENOMIC DNA]</scope>
    <source>
        <strain evidence="2">DSM 14429 / JCM 11212 / NBRC 100878 / IC-017</strain>
    </source>
</reference>
<evidence type="ECO:0000313" key="2">
    <source>
        <dbReference type="Proteomes" id="UP000006681"/>
    </source>
</evidence>
<dbReference type="eggNOG" id="arCOG05682">
    <property type="taxonomic scope" value="Archaea"/>
</dbReference>
<dbReference type="OrthoDB" id="26808at2157"/>
<accession>E1QTL0</accession>
<dbReference type="GeneID" id="9751236"/>
<keyword evidence="2" id="KW-1185">Reference proteome</keyword>
<dbReference type="EMBL" id="CP002100">
    <property type="protein sequence ID" value="ADN49725.1"/>
    <property type="molecule type" value="Genomic_DNA"/>
</dbReference>
<reference evidence="1 2" key="1">
    <citation type="journal article" date="2010" name="Stand. Genomic Sci.">
        <title>Complete genome sequence of Vulcanisaeta distributa type strain (IC-017).</title>
        <authorList>
            <person name="Mavromatis K."/>
            <person name="Sikorski J."/>
            <person name="Pabst E."/>
            <person name="Teshima H."/>
            <person name="Lapidus A."/>
            <person name="Lucas S."/>
            <person name="Nolan M."/>
            <person name="Glavina Del Rio T."/>
            <person name="Cheng J.F."/>
            <person name="Bruce D."/>
            <person name="Goodwin L."/>
            <person name="Pitluck S."/>
            <person name="Liolios K."/>
            <person name="Ivanova N."/>
            <person name="Mikhailova N."/>
            <person name="Pati A."/>
            <person name="Chen A."/>
            <person name="Palaniappan K."/>
            <person name="Land M."/>
            <person name="Hauser L."/>
            <person name="Chang Y.J."/>
            <person name="Jeffries C.D."/>
            <person name="Rohde M."/>
            <person name="Spring S."/>
            <person name="Goker M."/>
            <person name="Wirth R."/>
            <person name="Woyke T."/>
            <person name="Bristow J."/>
            <person name="Eisen J.A."/>
            <person name="Markowitz V."/>
            <person name="Hugenholtz P."/>
            <person name="Klenk H.P."/>
            <person name="Kyrpides N.C."/>
        </authorList>
    </citation>
    <scope>NUCLEOTIDE SEQUENCE [LARGE SCALE GENOMIC DNA]</scope>
    <source>
        <strain evidence="2">DSM 14429 / JCM 11212 / NBRC 100878 / IC-017</strain>
    </source>
</reference>
<organism evidence="1 2">
    <name type="scientific">Vulcanisaeta distributa (strain DSM 14429 / JCM 11212 / NBRC 100878 / IC-017)</name>
    <dbReference type="NCBI Taxonomy" id="572478"/>
    <lineage>
        <taxon>Archaea</taxon>
        <taxon>Thermoproteota</taxon>
        <taxon>Thermoprotei</taxon>
        <taxon>Thermoproteales</taxon>
        <taxon>Thermoproteaceae</taxon>
        <taxon>Vulcanisaeta</taxon>
    </lineage>
</organism>